<comment type="caution">
    <text evidence="2">The sequence shown here is derived from an EMBL/GenBank/DDBJ whole genome shotgun (WGS) entry which is preliminary data.</text>
</comment>
<dbReference type="AlphaFoldDB" id="A0A9Q0QQ68"/>
<accession>A0A9Q0QQ68</accession>
<protein>
    <submittedName>
        <fullName evidence="2">Uncharacterized protein</fullName>
    </submittedName>
</protein>
<evidence type="ECO:0000313" key="2">
    <source>
        <dbReference type="EMBL" id="KAJ4967945.1"/>
    </source>
</evidence>
<evidence type="ECO:0000313" key="3">
    <source>
        <dbReference type="Proteomes" id="UP001141806"/>
    </source>
</evidence>
<name>A0A9Q0QQ68_9MAGN</name>
<dbReference type="PROSITE" id="PS51257">
    <property type="entry name" value="PROKAR_LIPOPROTEIN"/>
    <property type="match status" value="1"/>
</dbReference>
<sequence length="164" mass="18138">MRIRASSMTSSSASVSSSCAAIPTNSFASSTNSIASSSSNSPSSSSSSIDCQIRCEGLDILAEAVRFVAGSALPMSVPVTRRRVIIRRKSAFRFNKIDISEIGEQEELELEEMNQEEGIGVITKPKRRKREMALPSKYQDSVLQPWKRQNRRRRSMGTEDDGIF</sequence>
<organism evidence="2 3">
    <name type="scientific">Protea cynaroides</name>
    <dbReference type="NCBI Taxonomy" id="273540"/>
    <lineage>
        <taxon>Eukaryota</taxon>
        <taxon>Viridiplantae</taxon>
        <taxon>Streptophyta</taxon>
        <taxon>Embryophyta</taxon>
        <taxon>Tracheophyta</taxon>
        <taxon>Spermatophyta</taxon>
        <taxon>Magnoliopsida</taxon>
        <taxon>Proteales</taxon>
        <taxon>Proteaceae</taxon>
        <taxon>Protea</taxon>
    </lineage>
</organism>
<dbReference type="EMBL" id="JAMYWD010000006">
    <property type="protein sequence ID" value="KAJ4967945.1"/>
    <property type="molecule type" value="Genomic_DNA"/>
</dbReference>
<reference evidence="2" key="1">
    <citation type="journal article" date="2023" name="Plant J.">
        <title>The genome of the king protea, Protea cynaroides.</title>
        <authorList>
            <person name="Chang J."/>
            <person name="Duong T.A."/>
            <person name="Schoeman C."/>
            <person name="Ma X."/>
            <person name="Roodt D."/>
            <person name="Barker N."/>
            <person name="Li Z."/>
            <person name="Van de Peer Y."/>
            <person name="Mizrachi E."/>
        </authorList>
    </citation>
    <scope>NUCLEOTIDE SEQUENCE</scope>
    <source>
        <tissue evidence="2">Young leaves</tissue>
    </source>
</reference>
<dbReference type="Proteomes" id="UP001141806">
    <property type="component" value="Unassembled WGS sequence"/>
</dbReference>
<dbReference type="OrthoDB" id="1728869at2759"/>
<feature type="region of interest" description="Disordered" evidence="1">
    <location>
        <begin position="126"/>
        <end position="164"/>
    </location>
</feature>
<keyword evidence="3" id="KW-1185">Reference proteome</keyword>
<proteinExistence type="predicted"/>
<gene>
    <name evidence="2" type="ORF">NE237_014646</name>
</gene>
<evidence type="ECO:0000256" key="1">
    <source>
        <dbReference type="SAM" id="MobiDB-lite"/>
    </source>
</evidence>